<reference evidence="2 3" key="1">
    <citation type="submission" date="2017-06" db="EMBL/GenBank/DDBJ databases">
        <authorList>
            <person name="Kim H.J."/>
            <person name="Triplett B.A."/>
        </authorList>
    </citation>
    <scope>NUCLEOTIDE SEQUENCE [LARGE SCALE GENOMIC DNA]</scope>
    <source>
        <strain evidence="2 3">U15</strain>
    </source>
</reference>
<proteinExistence type="predicted"/>
<dbReference type="Proteomes" id="UP000198284">
    <property type="component" value="Unassembled WGS sequence"/>
</dbReference>
<keyword evidence="3" id="KW-1185">Reference proteome</keyword>
<organism evidence="2 3">
    <name type="scientific">Noviherbaspirillum humi</name>
    <dbReference type="NCBI Taxonomy" id="1688639"/>
    <lineage>
        <taxon>Bacteria</taxon>
        <taxon>Pseudomonadati</taxon>
        <taxon>Pseudomonadota</taxon>
        <taxon>Betaproteobacteria</taxon>
        <taxon>Burkholderiales</taxon>
        <taxon>Oxalobacteraceae</taxon>
        <taxon>Noviherbaspirillum</taxon>
    </lineage>
</organism>
<accession>A0A239EVJ3</accession>
<keyword evidence="1" id="KW-0732">Signal</keyword>
<evidence type="ECO:0000313" key="3">
    <source>
        <dbReference type="Proteomes" id="UP000198284"/>
    </source>
</evidence>
<feature type="signal peptide" evidence="1">
    <location>
        <begin position="1"/>
        <end position="24"/>
    </location>
</feature>
<protein>
    <recommendedName>
        <fullName evidence="4">PXPV repeat-containing protein</fullName>
    </recommendedName>
</protein>
<name>A0A239EVJ3_9BURK</name>
<dbReference type="AlphaFoldDB" id="A0A239EVJ3"/>
<evidence type="ECO:0000313" key="2">
    <source>
        <dbReference type="EMBL" id="SNS47922.1"/>
    </source>
</evidence>
<evidence type="ECO:0000256" key="1">
    <source>
        <dbReference type="SAM" id="SignalP"/>
    </source>
</evidence>
<sequence length="69" mass="7164">MKSSIKVLAAVAAASSLLGGCAVYQPAPVYSQAPVYSAPVMVQPAPVYAAPPVSFSFGYWGGRGWGHRH</sequence>
<dbReference type="PROSITE" id="PS51257">
    <property type="entry name" value="PROKAR_LIPOPROTEIN"/>
    <property type="match status" value="1"/>
</dbReference>
<gene>
    <name evidence="2" type="ORF">SAMN06265795_1039</name>
</gene>
<feature type="chain" id="PRO_5013371594" description="PXPV repeat-containing protein" evidence="1">
    <location>
        <begin position="25"/>
        <end position="69"/>
    </location>
</feature>
<evidence type="ECO:0008006" key="4">
    <source>
        <dbReference type="Google" id="ProtNLM"/>
    </source>
</evidence>
<dbReference type="EMBL" id="FZOT01000003">
    <property type="protein sequence ID" value="SNS47922.1"/>
    <property type="molecule type" value="Genomic_DNA"/>
</dbReference>
<dbReference type="RefSeq" id="WP_089398531.1">
    <property type="nucleotide sequence ID" value="NZ_FZOT01000003.1"/>
</dbReference>